<proteinExistence type="predicted"/>
<dbReference type="SUPFAM" id="SSF56399">
    <property type="entry name" value="ADP-ribosylation"/>
    <property type="match status" value="1"/>
</dbReference>
<dbReference type="Pfam" id="PF03496">
    <property type="entry name" value="ADPrib_exo_Tox"/>
    <property type="match status" value="1"/>
</dbReference>
<organism evidence="2 3">
    <name type="scientific">Candidatus Staskawiczbacteria bacterium RIFOXYC1_FULL_38_18</name>
    <dbReference type="NCBI Taxonomy" id="1802229"/>
    <lineage>
        <taxon>Bacteria</taxon>
        <taxon>Candidatus Staskawicziibacteriota</taxon>
    </lineage>
</organism>
<dbReference type="InterPro" id="IPR003540">
    <property type="entry name" value="ADP-ribosyltransferase"/>
</dbReference>
<comment type="caution">
    <text evidence="2">The sequence shown here is derived from an EMBL/GenBank/DDBJ whole genome shotgun (WGS) entry which is preliminary data.</text>
</comment>
<dbReference type="EMBL" id="MHPP01000019">
    <property type="protein sequence ID" value="OGZ84306.1"/>
    <property type="molecule type" value="Genomic_DNA"/>
</dbReference>
<evidence type="ECO:0000313" key="3">
    <source>
        <dbReference type="Proteomes" id="UP000177751"/>
    </source>
</evidence>
<dbReference type="STRING" id="1802229.A2401_02665"/>
<dbReference type="GO" id="GO:0005576">
    <property type="term" value="C:extracellular region"/>
    <property type="evidence" value="ECO:0007669"/>
    <property type="project" value="InterPro"/>
</dbReference>
<dbReference type="AlphaFoldDB" id="A0A1G2JB01"/>
<reference evidence="2 3" key="1">
    <citation type="journal article" date="2016" name="Nat. Commun.">
        <title>Thousands of microbial genomes shed light on interconnected biogeochemical processes in an aquifer system.</title>
        <authorList>
            <person name="Anantharaman K."/>
            <person name="Brown C.T."/>
            <person name="Hug L.A."/>
            <person name="Sharon I."/>
            <person name="Castelle C.J."/>
            <person name="Probst A.J."/>
            <person name="Thomas B.C."/>
            <person name="Singh A."/>
            <person name="Wilkins M.J."/>
            <person name="Karaoz U."/>
            <person name="Brodie E.L."/>
            <person name="Williams K.H."/>
            <person name="Hubbard S.S."/>
            <person name="Banfield J.F."/>
        </authorList>
    </citation>
    <scope>NUCLEOTIDE SEQUENCE [LARGE SCALE GENOMIC DNA]</scope>
</reference>
<evidence type="ECO:0000259" key="1">
    <source>
        <dbReference type="Pfam" id="PF03496"/>
    </source>
</evidence>
<feature type="domain" description="ADP ribosyltransferase" evidence="1">
    <location>
        <begin position="69"/>
        <end position="236"/>
    </location>
</feature>
<dbReference type="Proteomes" id="UP000177751">
    <property type="component" value="Unassembled WGS sequence"/>
</dbReference>
<accession>A0A1G2JB01</accession>
<dbReference type="PROSITE" id="PS51996">
    <property type="entry name" value="TR_MART"/>
    <property type="match status" value="1"/>
</dbReference>
<protein>
    <recommendedName>
        <fullName evidence="1">ADP ribosyltransferase domain-containing protein</fullName>
    </recommendedName>
</protein>
<sequence length="538" mass="61419">MDSSEKINSESEDAPVVETVFEEPISKTNAIKNEAGDVKKEETVSDEEIKELKGGLEQEYNKDAWNVLSRHYLEWTKSISSEDTENVKKYHRWSLPVNSLLRSKDLPENVTPEDKKSIRPIIKTLDGLIKNCPPVPVEFTAYRAVSSEMTLEEARALVGKSITPDNGFMSTAVNKPLAVNDFLQKDESKILYEITVPRGEKGIWMPAVTNFKESVSREGEFLLPRESRFIVTGAEEQWFINRRSRNAEDVHAYGQERKSPPQFKEKRLVVKLTLENQKSEQVEPGSEINGADSWIKAINKIFEKNYGLSTPEEKLPRVVKAAPNESCAYVNWDLDRSLYNVIRVRFGKQILDGNAVGEEMGHFYRAQLKPSNISRIERLSAWLKGSSIVEDLIIDKKGDVKDKKEHITNEFFGFLGRRLLHKSYPKNKDGTSKIFPDGEPKIDSGDKKFAVGALKRIRKNLNSLKSLFMEGGVSLESLRNTAEPFIEARIDILHHRRGYEFASKVDLDKITNWNKLFSMPDKEVRKRFFTPNPDYSGL</sequence>
<name>A0A1G2JB01_9BACT</name>
<evidence type="ECO:0000313" key="2">
    <source>
        <dbReference type="EMBL" id="OGZ84306.1"/>
    </source>
</evidence>
<gene>
    <name evidence="2" type="ORF">A2401_02665</name>
</gene>
<dbReference type="Gene3D" id="3.90.176.10">
    <property type="entry name" value="Toxin ADP-ribosyltransferase, Chain A, domain 1"/>
    <property type="match status" value="1"/>
</dbReference>